<dbReference type="InParanoid" id="A0A7M7NQJ8"/>
<dbReference type="InterPro" id="IPR002110">
    <property type="entry name" value="Ankyrin_rpt"/>
</dbReference>
<dbReference type="GeneID" id="581770"/>
<feature type="domain" description="Ras-associating" evidence="2">
    <location>
        <begin position="1018"/>
        <end position="1119"/>
    </location>
</feature>
<dbReference type="CTD" id="162282"/>
<dbReference type="SMART" id="SM00248">
    <property type="entry name" value="ANK"/>
    <property type="match status" value="2"/>
</dbReference>
<dbReference type="CDD" id="cd17117">
    <property type="entry name" value="RA_ANKFN1_like"/>
    <property type="match status" value="1"/>
</dbReference>
<evidence type="ECO:0000256" key="1">
    <source>
        <dbReference type="SAM" id="MobiDB-lite"/>
    </source>
</evidence>
<evidence type="ECO:0000313" key="4">
    <source>
        <dbReference type="EnsemblMetazoa" id="XP_030840026"/>
    </source>
</evidence>
<name>A0A7M7NQJ8_STRPU</name>
<feature type="compositionally biased region" description="Polar residues" evidence="1">
    <location>
        <begin position="1"/>
        <end position="17"/>
    </location>
</feature>
<organism evidence="4 5">
    <name type="scientific">Strongylocentrotus purpuratus</name>
    <name type="common">Purple sea urchin</name>
    <dbReference type="NCBI Taxonomy" id="7668"/>
    <lineage>
        <taxon>Eukaryota</taxon>
        <taxon>Metazoa</taxon>
        <taxon>Echinodermata</taxon>
        <taxon>Eleutherozoa</taxon>
        <taxon>Echinozoa</taxon>
        <taxon>Echinoidea</taxon>
        <taxon>Euechinoidea</taxon>
        <taxon>Echinacea</taxon>
        <taxon>Camarodonta</taxon>
        <taxon>Echinidea</taxon>
        <taxon>Strongylocentrotidae</taxon>
        <taxon>Strongylocentrotus</taxon>
    </lineage>
</organism>
<dbReference type="EnsemblMetazoa" id="XM_030984166">
    <property type="protein sequence ID" value="XP_030840026"/>
    <property type="gene ID" value="LOC581770"/>
</dbReference>
<evidence type="ECO:0000259" key="2">
    <source>
        <dbReference type="PROSITE" id="PS50200"/>
    </source>
</evidence>
<dbReference type="InterPro" id="IPR036116">
    <property type="entry name" value="FN3_sf"/>
</dbReference>
<sequence>MRSGNNNKGETTSNRGSRSPRLRGAHERWLIALKKVLGKNRRLLQEVSDTNLSVTTGAAWRLEDEEEGYLPPTPSLEDTPFSQTSSQLYYPVPPRPTTPDTERVRTSASNGGLAKLARRLSQRGERRGEKLPCRQRSVSVDSDYESDVASANGIPDRLWSMLLVDDHHAAMPRKPSTGDVRKAHSMESLVPGDDRSKSSSIPPSPLAPNKLQRSLSGKKRGASMNEVDSTGLGGSSVKDKGRRNSKYISDLQALFEAVEHQDLDVAKYCLEANGLDLNQPNPDEFTVLDIAVMTNNMPMSRLLLSHGARENPRFLLKDVRLNKLNTLINEAEQVIQDLTTRVVNGSGNNNATSSSSIKDADRQLVDWEWRYRLLKRMKTGFEQARVPDIPALVRLYTASSSSLLATFDEPLNMNGATATRFKIEWSQNEDFCPLAGEHILYHFSNLKYTIQGLTQGAKYYVRVSAFNMKGFGPTQTSNPSFAVPSCWRDVDGSKPRSWGRLSMIDELFQQVRDGRPADSVEIKSTSPRASPNQMRKTVRKSLKNLFQSAPKFQKHLRRGVYLASVIYNDDKVLVTTEDYLPIIEVDENFPSNVQQDFLWFMKVAQTWEDVDLLRTDLTQSTAASPVVHFRGRLLQAAAQLQSIMGMQDLGKLYYEPVKDSQGIVIFTLINCVKDPRTINNAALKWVSMTRVQKRKSMSVECPVAADLLLTSLPEKIIHHQVSSLPLTRGLYVGYLKLRSSLGNIRIQVPERHPSMLPHIKVRDNYNVSQEEWDWLHSLDKCEVKKKATRVQEDFQRQLASATRKLLTRVGVTEEEAITHRLCDLEVVELSSEVSFILLLPPLGSVCIGPGTPSDDWITSRDFTSISVPVFEMIHMSTYHGDFIRRYARLSSILDTESLITQQQLREAFSNDELNEAKRRQTQVEEFQKSLDMMWRGMRWIMDILQYARDKQIKGGVPLSVLYAPPPSPVDASEDILASFTECMKDPQNHSLLPPPPCSSIGCQTMLLPVERAADNTLKSGILRVFPAYNSGLAKGTSVKLHVTSKTSCEDIVSLVVQQLNKAMESSGMETPAFSPEDCAHFCLVAIIANKEYTLQEDFCPLQLQNPWTKGQLFVRPKDSERAVLNVGPSTAV</sequence>
<feature type="region of interest" description="Disordered" evidence="1">
    <location>
        <begin position="63"/>
        <end position="150"/>
    </location>
</feature>
<dbReference type="AlphaFoldDB" id="A0A7M7NQJ8"/>
<reference evidence="4" key="2">
    <citation type="submission" date="2021-01" db="UniProtKB">
        <authorList>
            <consortium name="EnsemblMetazoa"/>
        </authorList>
    </citation>
    <scope>IDENTIFICATION</scope>
</reference>
<dbReference type="OrthoDB" id="2428204at2759"/>
<feature type="domain" description="Fibronectin type-III" evidence="3">
    <location>
        <begin position="389"/>
        <end position="486"/>
    </location>
</feature>
<dbReference type="Gene3D" id="2.60.40.10">
    <property type="entry name" value="Immunoglobulins"/>
    <property type="match status" value="1"/>
</dbReference>
<dbReference type="Pfam" id="PF13637">
    <property type="entry name" value="Ank_4"/>
    <property type="match status" value="1"/>
</dbReference>
<dbReference type="SMART" id="SM00060">
    <property type="entry name" value="FN3"/>
    <property type="match status" value="1"/>
</dbReference>
<evidence type="ECO:0008006" key="6">
    <source>
        <dbReference type="Google" id="ProtNLM"/>
    </source>
</evidence>
<keyword evidence="5" id="KW-1185">Reference proteome</keyword>
<dbReference type="CDD" id="cd00063">
    <property type="entry name" value="FN3"/>
    <property type="match status" value="1"/>
</dbReference>
<dbReference type="OMA" id="CPPMFAS"/>
<dbReference type="PROSITE" id="PS50853">
    <property type="entry name" value="FN3"/>
    <property type="match status" value="1"/>
</dbReference>
<dbReference type="GO" id="GO:0000132">
    <property type="term" value="P:establishment of mitotic spindle orientation"/>
    <property type="evidence" value="ECO:0000318"/>
    <property type="project" value="GO_Central"/>
</dbReference>
<dbReference type="Proteomes" id="UP000007110">
    <property type="component" value="Unassembled WGS sequence"/>
</dbReference>
<dbReference type="SUPFAM" id="SSF48403">
    <property type="entry name" value="Ankyrin repeat"/>
    <property type="match status" value="1"/>
</dbReference>
<reference evidence="5" key="1">
    <citation type="submission" date="2015-02" db="EMBL/GenBank/DDBJ databases">
        <title>Genome sequencing for Strongylocentrotus purpuratus.</title>
        <authorList>
            <person name="Murali S."/>
            <person name="Liu Y."/>
            <person name="Vee V."/>
            <person name="English A."/>
            <person name="Wang M."/>
            <person name="Skinner E."/>
            <person name="Han Y."/>
            <person name="Muzny D.M."/>
            <person name="Worley K.C."/>
            <person name="Gibbs R.A."/>
        </authorList>
    </citation>
    <scope>NUCLEOTIDE SEQUENCE</scope>
</reference>
<dbReference type="GO" id="GO:0005819">
    <property type="term" value="C:spindle"/>
    <property type="evidence" value="ECO:0000318"/>
    <property type="project" value="GO_Central"/>
</dbReference>
<proteinExistence type="predicted"/>
<accession>A0A7M7NQJ8</accession>
<dbReference type="InterPro" id="IPR039269">
    <property type="entry name" value="ANKFN1"/>
</dbReference>
<dbReference type="PANTHER" id="PTHR21437:SF1">
    <property type="entry name" value="WIDE AWAKE"/>
    <property type="match status" value="1"/>
</dbReference>
<dbReference type="SMART" id="SM00314">
    <property type="entry name" value="RA"/>
    <property type="match status" value="1"/>
</dbReference>
<dbReference type="InterPro" id="IPR003961">
    <property type="entry name" value="FN3_dom"/>
</dbReference>
<dbReference type="SUPFAM" id="SSF49265">
    <property type="entry name" value="Fibronectin type III"/>
    <property type="match status" value="1"/>
</dbReference>
<dbReference type="InterPro" id="IPR000159">
    <property type="entry name" value="RA_dom"/>
</dbReference>
<evidence type="ECO:0000259" key="3">
    <source>
        <dbReference type="PROSITE" id="PS50853"/>
    </source>
</evidence>
<dbReference type="InterPro" id="IPR036770">
    <property type="entry name" value="Ankyrin_rpt-contain_sf"/>
</dbReference>
<dbReference type="PANTHER" id="PTHR21437">
    <property type="entry name" value="WIDE AWAKE"/>
    <property type="match status" value="1"/>
</dbReference>
<dbReference type="InterPro" id="IPR013783">
    <property type="entry name" value="Ig-like_fold"/>
</dbReference>
<dbReference type="KEGG" id="spu:581770"/>
<dbReference type="GO" id="GO:0061172">
    <property type="term" value="P:regulation of establishment of bipolar cell polarity"/>
    <property type="evidence" value="ECO:0000318"/>
    <property type="project" value="GO_Central"/>
</dbReference>
<feature type="region of interest" description="Disordered" evidence="1">
    <location>
        <begin position="170"/>
        <end position="242"/>
    </location>
</feature>
<dbReference type="RefSeq" id="XP_030840026.1">
    <property type="nucleotide sequence ID" value="XM_030984166.1"/>
</dbReference>
<feature type="region of interest" description="Disordered" evidence="1">
    <location>
        <begin position="1"/>
        <end position="23"/>
    </location>
</feature>
<dbReference type="PROSITE" id="PS50200">
    <property type="entry name" value="RA"/>
    <property type="match status" value="1"/>
</dbReference>
<dbReference type="Gene3D" id="1.25.40.20">
    <property type="entry name" value="Ankyrin repeat-containing domain"/>
    <property type="match status" value="1"/>
</dbReference>
<protein>
    <recommendedName>
        <fullName evidence="6">Ankyrin repeat and fibronectin type-III domain-containing protein 1</fullName>
    </recommendedName>
</protein>
<dbReference type="GO" id="GO:0007165">
    <property type="term" value="P:signal transduction"/>
    <property type="evidence" value="ECO:0007669"/>
    <property type="project" value="InterPro"/>
</dbReference>
<evidence type="ECO:0000313" key="5">
    <source>
        <dbReference type="Proteomes" id="UP000007110"/>
    </source>
</evidence>
<feature type="compositionally biased region" description="Basic and acidic residues" evidence="1">
    <location>
        <begin position="122"/>
        <end position="132"/>
    </location>
</feature>
<dbReference type="Pfam" id="PF00041">
    <property type="entry name" value="fn3"/>
    <property type="match status" value="1"/>
</dbReference>